<evidence type="ECO:0000313" key="3">
    <source>
        <dbReference type="Proteomes" id="UP000545761"/>
    </source>
</evidence>
<gene>
    <name evidence="2" type="ORF">H1D24_03445</name>
</gene>
<protein>
    <submittedName>
        <fullName evidence="2">Uncharacterized protein</fullName>
    </submittedName>
</protein>
<evidence type="ECO:0000313" key="2">
    <source>
        <dbReference type="EMBL" id="MBA2944904.1"/>
    </source>
</evidence>
<dbReference type="EMBL" id="JACEHE010000001">
    <property type="protein sequence ID" value="MBA2944904.1"/>
    <property type="molecule type" value="Genomic_DNA"/>
</dbReference>
<reference evidence="2 3" key="1">
    <citation type="submission" date="2020-07" db="EMBL/GenBank/DDBJ databases">
        <title>Streptomyces isolated from Indian soil.</title>
        <authorList>
            <person name="Mandal S."/>
            <person name="Maiti P.K."/>
        </authorList>
    </citation>
    <scope>NUCLEOTIDE SEQUENCE [LARGE SCALE GENOMIC DNA]</scope>
    <source>
        <strain evidence="2 3">PSKA28</strain>
    </source>
</reference>
<dbReference type="RefSeq" id="WP_181655804.1">
    <property type="nucleotide sequence ID" value="NZ_JACEHE010000001.1"/>
</dbReference>
<accession>A0A7W0DIC6</accession>
<sequence>MTDLIRALTDLWKVVFGPRPQGRHRADRATAVPPLLAPPIPPAPPAWPRSPRPRSPYGIDEPLNGHETALVRPYLVAHEEREQLRERRLALLLALDGFDVGPDVIHGVRVGVGVAA</sequence>
<dbReference type="AlphaFoldDB" id="A0A7W0DIC6"/>
<name>A0A7W0DIC6_9ACTN</name>
<evidence type="ECO:0000256" key="1">
    <source>
        <dbReference type="SAM" id="MobiDB-lite"/>
    </source>
</evidence>
<feature type="region of interest" description="Disordered" evidence="1">
    <location>
        <begin position="20"/>
        <end position="62"/>
    </location>
</feature>
<feature type="compositionally biased region" description="Pro residues" evidence="1">
    <location>
        <begin position="35"/>
        <end position="54"/>
    </location>
</feature>
<proteinExistence type="predicted"/>
<organism evidence="2 3">
    <name type="scientific">Streptomyces himalayensis subsp. himalayensis</name>
    <dbReference type="NCBI Taxonomy" id="2756131"/>
    <lineage>
        <taxon>Bacteria</taxon>
        <taxon>Bacillati</taxon>
        <taxon>Actinomycetota</taxon>
        <taxon>Actinomycetes</taxon>
        <taxon>Kitasatosporales</taxon>
        <taxon>Streptomycetaceae</taxon>
        <taxon>Streptomyces</taxon>
        <taxon>Streptomyces himalayensis</taxon>
    </lineage>
</organism>
<dbReference type="Proteomes" id="UP000545761">
    <property type="component" value="Unassembled WGS sequence"/>
</dbReference>
<comment type="caution">
    <text evidence="2">The sequence shown here is derived from an EMBL/GenBank/DDBJ whole genome shotgun (WGS) entry which is preliminary data.</text>
</comment>